<dbReference type="Proteomes" id="UP000325440">
    <property type="component" value="Unassembled WGS sequence"/>
</dbReference>
<evidence type="ECO:0000313" key="13">
    <source>
        <dbReference type="Proteomes" id="UP000325440"/>
    </source>
</evidence>
<keyword evidence="3 10" id="KW-0547">Nucleotide-binding</keyword>
<accession>A0A5E4MUD1</accession>
<feature type="domain" description="Tyrosine--tRNA ligase SYY-like C-terminal" evidence="11">
    <location>
        <begin position="113"/>
        <end position="174"/>
    </location>
</feature>
<keyword evidence="4 10" id="KW-0067">ATP-binding</keyword>
<proteinExistence type="inferred from homology"/>
<dbReference type="EC" id="6.1.1.1" evidence="1"/>
<evidence type="ECO:0000256" key="9">
    <source>
        <dbReference type="PROSITE-ProRule" id="PRU00182"/>
    </source>
</evidence>
<evidence type="ECO:0000256" key="10">
    <source>
        <dbReference type="RuleBase" id="RU363036"/>
    </source>
</evidence>
<organism evidence="12 13">
    <name type="scientific">Cinara cedri</name>
    <dbReference type="NCBI Taxonomy" id="506608"/>
    <lineage>
        <taxon>Eukaryota</taxon>
        <taxon>Metazoa</taxon>
        <taxon>Ecdysozoa</taxon>
        <taxon>Arthropoda</taxon>
        <taxon>Hexapoda</taxon>
        <taxon>Insecta</taxon>
        <taxon>Pterygota</taxon>
        <taxon>Neoptera</taxon>
        <taxon>Paraneoptera</taxon>
        <taxon>Hemiptera</taxon>
        <taxon>Sternorrhyncha</taxon>
        <taxon>Aphidomorpha</taxon>
        <taxon>Aphidoidea</taxon>
        <taxon>Aphididae</taxon>
        <taxon>Lachninae</taxon>
        <taxon>Cinara</taxon>
    </lineage>
</organism>
<dbReference type="CDD" id="cd00165">
    <property type="entry name" value="S4"/>
    <property type="match status" value="1"/>
</dbReference>
<reference evidence="12 13" key="1">
    <citation type="submission" date="2019-08" db="EMBL/GenBank/DDBJ databases">
        <authorList>
            <person name="Alioto T."/>
            <person name="Alioto T."/>
            <person name="Gomez Garrido J."/>
        </authorList>
    </citation>
    <scope>NUCLEOTIDE SEQUENCE [LARGE SCALE GENOMIC DNA]</scope>
</reference>
<comment type="similarity">
    <text evidence="10">Belongs to the class-I aminoacyl-tRNA synthetase family.</text>
</comment>
<dbReference type="Pfam" id="PF22421">
    <property type="entry name" value="SYY_C-terminal"/>
    <property type="match status" value="1"/>
</dbReference>
<dbReference type="OrthoDB" id="337870at2759"/>
<dbReference type="GO" id="GO:0006418">
    <property type="term" value="P:tRNA aminoacylation for protein translation"/>
    <property type="evidence" value="ECO:0007669"/>
    <property type="project" value="InterPro"/>
</dbReference>
<keyword evidence="5 10" id="KW-0648">Protein biosynthesis</keyword>
<evidence type="ECO:0000256" key="5">
    <source>
        <dbReference type="ARBA" id="ARBA00022917"/>
    </source>
</evidence>
<dbReference type="GO" id="GO:0004831">
    <property type="term" value="F:tyrosine-tRNA ligase activity"/>
    <property type="evidence" value="ECO:0007669"/>
    <property type="project" value="UniProtKB-EC"/>
</dbReference>
<sequence length="186" mass="20968">MGKTESGAIWLDGSMLKPYDYWQYFRNVDDQDVSSFLRLFTDLPISEIKKLESLQDQEINEAKKILATEITKICHGKEEAERVKSAAVATFENADSSLLHEYALNKKQVINGIALIDLLCATKLESSKNAAKRLIQAKGCKINDNIVFNVDYIISYKDFTSKSFIKLSAGKKRHIKCCIEGADTIH</sequence>
<dbReference type="PANTHER" id="PTHR11766:SF0">
    <property type="entry name" value="TYROSINE--TRNA LIGASE, MITOCHONDRIAL"/>
    <property type="match status" value="1"/>
</dbReference>
<dbReference type="Pfam" id="PF00579">
    <property type="entry name" value="tRNA-synt_1b"/>
    <property type="match status" value="1"/>
</dbReference>
<evidence type="ECO:0000256" key="8">
    <source>
        <dbReference type="ARBA" id="ARBA00048248"/>
    </source>
</evidence>
<dbReference type="InterPro" id="IPR024088">
    <property type="entry name" value="Tyr-tRNA-ligase_bac-type"/>
</dbReference>
<evidence type="ECO:0000256" key="3">
    <source>
        <dbReference type="ARBA" id="ARBA00022741"/>
    </source>
</evidence>
<dbReference type="GO" id="GO:0005829">
    <property type="term" value="C:cytosol"/>
    <property type="evidence" value="ECO:0007669"/>
    <property type="project" value="TreeGrafter"/>
</dbReference>
<dbReference type="InterPro" id="IPR002305">
    <property type="entry name" value="aa-tRNA-synth_Ic"/>
</dbReference>
<evidence type="ECO:0000256" key="7">
    <source>
        <dbReference type="ARBA" id="ARBA00033323"/>
    </source>
</evidence>
<protein>
    <recommendedName>
        <fullName evidence="1">tyrosine--tRNA ligase</fullName>
        <ecNumber evidence="1">6.1.1.1</ecNumber>
    </recommendedName>
    <alternativeName>
        <fullName evidence="7">Tyrosyl-tRNA synthetase</fullName>
    </alternativeName>
</protein>
<dbReference type="FunFam" id="1.10.240.10:FF:000001">
    <property type="entry name" value="Tyrosine--tRNA ligase"/>
    <property type="match status" value="1"/>
</dbReference>
<evidence type="ECO:0000259" key="11">
    <source>
        <dbReference type="Pfam" id="PF22421"/>
    </source>
</evidence>
<keyword evidence="2 10" id="KW-0436">Ligase</keyword>
<dbReference type="InterPro" id="IPR036986">
    <property type="entry name" value="S4_RNA-bd_sf"/>
</dbReference>
<dbReference type="AlphaFoldDB" id="A0A5E4MUD1"/>
<evidence type="ECO:0000256" key="1">
    <source>
        <dbReference type="ARBA" id="ARBA00013160"/>
    </source>
</evidence>
<dbReference type="InterPro" id="IPR054608">
    <property type="entry name" value="SYY-like_C"/>
</dbReference>
<dbReference type="EMBL" id="CABPRJ010001040">
    <property type="protein sequence ID" value="VVC35031.1"/>
    <property type="molecule type" value="Genomic_DNA"/>
</dbReference>
<evidence type="ECO:0000313" key="12">
    <source>
        <dbReference type="EMBL" id="VVC35031.1"/>
    </source>
</evidence>
<keyword evidence="9" id="KW-0694">RNA-binding</keyword>
<evidence type="ECO:0000256" key="2">
    <source>
        <dbReference type="ARBA" id="ARBA00022598"/>
    </source>
</evidence>
<dbReference type="Gene3D" id="1.10.240.10">
    <property type="entry name" value="Tyrosyl-Transfer RNA Synthetase"/>
    <property type="match status" value="1"/>
</dbReference>
<dbReference type="SUPFAM" id="SSF52374">
    <property type="entry name" value="Nucleotidylyl transferase"/>
    <property type="match status" value="1"/>
</dbReference>
<keyword evidence="13" id="KW-1185">Reference proteome</keyword>
<dbReference type="GO" id="GO:0005524">
    <property type="term" value="F:ATP binding"/>
    <property type="evidence" value="ECO:0007669"/>
    <property type="project" value="UniProtKB-KW"/>
</dbReference>
<gene>
    <name evidence="12" type="ORF">CINCED_3A014463</name>
</gene>
<evidence type="ECO:0000256" key="6">
    <source>
        <dbReference type="ARBA" id="ARBA00023146"/>
    </source>
</evidence>
<evidence type="ECO:0000256" key="4">
    <source>
        <dbReference type="ARBA" id="ARBA00022840"/>
    </source>
</evidence>
<dbReference type="GO" id="GO:0003723">
    <property type="term" value="F:RNA binding"/>
    <property type="evidence" value="ECO:0007669"/>
    <property type="project" value="UniProtKB-KW"/>
</dbReference>
<dbReference type="PANTHER" id="PTHR11766">
    <property type="entry name" value="TYROSYL-TRNA SYNTHETASE"/>
    <property type="match status" value="1"/>
</dbReference>
<keyword evidence="6 10" id="KW-0030">Aminoacyl-tRNA synthetase</keyword>
<comment type="catalytic activity">
    <reaction evidence="8">
        <text>tRNA(Tyr) + L-tyrosine + ATP = L-tyrosyl-tRNA(Tyr) + AMP + diphosphate + H(+)</text>
        <dbReference type="Rhea" id="RHEA:10220"/>
        <dbReference type="Rhea" id="RHEA-COMP:9706"/>
        <dbReference type="Rhea" id="RHEA-COMP:9707"/>
        <dbReference type="ChEBI" id="CHEBI:15378"/>
        <dbReference type="ChEBI" id="CHEBI:30616"/>
        <dbReference type="ChEBI" id="CHEBI:33019"/>
        <dbReference type="ChEBI" id="CHEBI:58315"/>
        <dbReference type="ChEBI" id="CHEBI:78442"/>
        <dbReference type="ChEBI" id="CHEBI:78536"/>
        <dbReference type="ChEBI" id="CHEBI:456215"/>
        <dbReference type="EC" id="6.1.1.1"/>
    </reaction>
</comment>
<dbReference type="Gene3D" id="3.10.290.10">
    <property type="entry name" value="RNA-binding S4 domain"/>
    <property type="match status" value="1"/>
</dbReference>
<dbReference type="PROSITE" id="PS50889">
    <property type="entry name" value="S4"/>
    <property type="match status" value="1"/>
</dbReference>
<name>A0A5E4MUD1_9HEMI</name>
<dbReference type="SUPFAM" id="SSF55174">
    <property type="entry name" value="Alpha-L RNA-binding motif"/>
    <property type="match status" value="1"/>
</dbReference>